<keyword evidence="1" id="KW-1133">Transmembrane helix</keyword>
<keyword evidence="3" id="KW-1185">Reference proteome</keyword>
<organism evidence="2 3">
    <name type="scientific">Haloferax massiliensis</name>
    <dbReference type="NCBI Taxonomy" id="1476858"/>
    <lineage>
        <taxon>Archaea</taxon>
        <taxon>Methanobacteriati</taxon>
        <taxon>Methanobacteriota</taxon>
        <taxon>Stenosarchaea group</taxon>
        <taxon>Halobacteria</taxon>
        <taxon>Halobacteriales</taxon>
        <taxon>Haloferacaceae</taxon>
        <taxon>Haloferax</taxon>
    </lineage>
</organism>
<evidence type="ECO:0000256" key="1">
    <source>
        <dbReference type="SAM" id="Phobius"/>
    </source>
</evidence>
<evidence type="ECO:0000313" key="3">
    <source>
        <dbReference type="Proteomes" id="UP000198902"/>
    </source>
</evidence>
<dbReference type="Pfam" id="PF26047">
    <property type="entry name" value="DUF8015"/>
    <property type="match status" value="1"/>
</dbReference>
<dbReference type="RefSeq" id="WP_042662293.1">
    <property type="nucleotide sequence ID" value="NZ_CABLRR010000008.1"/>
</dbReference>
<feature type="transmembrane region" description="Helical" evidence="1">
    <location>
        <begin position="37"/>
        <end position="54"/>
    </location>
</feature>
<proteinExistence type="predicted"/>
<accession>A0A0D6JWW7</accession>
<feature type="transmembrane region" description="Helical" evidence="1">
    <location>
        <begin position="6"/>
        <end position="25"/>
    </location>
</feature>
<dbReference type="AlphaFoldDB" id="A0A0D6JWW7"/>
<keyword evidence="1" id="KW-0472">Membrane</keyword>
<gene>
    <name evidence="2" type="ORF">BN996_03950</name>
</gene>
<name>A0A0D6JWW7_9EURY</name>
<dbReference type="EMBL" id="CSTE01000008">
    <property type="protein sequence ID" value="CQR54123.1"/>
    <property type="molecule type" value="Genomic_DNA"/>
</dbReference>
<dbReference type="Proteomes" id="UP000198902">
    <property type="component" value="Unassembled WGS sequence"/>
</dbReference>
<keyword evidence="1" id="KW-0812">Transmembrane</keyword>
<dbReference type="InterPro" id="IPR058328">
    <property type="entry name" value="DUF8015"/>
</dbReference>
<evidence type="ECO:0000313" key="2">
    <source>
        <dbReference type="EMBL" id="CQR54123.1"/>
    </source>
</evidence>
<sequence length="72" mass="7593">MGYTWQYYDLVLLGILGSLVAGVVVGRVTPMEPQTTLVAFSALAAVVMAHGLFVNGPVDEPTDLADEVDALN</sequence>
<dbReference type="OrthoDB" id="285121at2157"/>
<reference evidence="3" key="1">
    <citation type="submission" date="2015-03" db="EMBL/GenBank/DDBJ databases">
        <authorList>
            <person name="Urmite Genomes"/>
        </authorList>
    </citation>
    <scope>NUCLEOTIDE SEQUENCE [LARGE SCALE GENOMIC DNA]</scope>
    <source>
        <strain evidence="3">Arc-Hr</strain>
    </source>
</reference>
<protein>
    <submittedName>
        <fullName evidence="2">Uncharacterized protein</fullName>
    </submittedName>
</protein>